<dbReference type="Gene3D" id="2.30.110.10">
    <property type="entry name" value="Electron Transport, Fmn-binding Protein, Chain A"/>
    <property type="match status" value="1"/>
</dbReference>
<dbReference type="PANTHER" id="PTHR35802:SF1">
    <property type="entry name" value="PROTEASE SYNTHASE AND SPORULATION PROTEIN PAI 2"/>
    <property type="match status" value="1"/>
</dbReference>
<proteinExistence type="predicted"/>
<accession>A0AAW5PM67</accession>
<dbReference type="PANTHER" id="PTHR35802">
    <property type="entry name" value="PROTEASE SYNTHASE AND SPORULATION PROTEIN PAI 2"/>
    <property type="match status" value="1"/>
</dbReference>
<dbReference type="Proteomes" id="UP001320691">
    <property type="component" value="Unassembled WGS sequence"/>
</dbReference>
<sequence>MFIPSAFVETDLIWLDRLLARDAFVTLVTTGADGLPQATRMPVLYRRDADGILIEGHWAKPNPQAGHAGPALMLVHGPHAYVSPGWYPDNAVRNGVGQPMAGPQGEPQGRGEHKDAQARVPTWNYAAAELRGVLEPVTDDDALIAMLDGLSAHYEAQVGGDWDLLPIEPRQQRMLAGIVGFRFRPAQVQIKLKLSQNHPEANQSSVIDALSALDAPASRELAQWMRWRREGGTAAD</sequence>
<dbReference type="Pfam" id="PF04299">
    <property type="entry name" value="FMN_bind_2"/>
    <property type="match status" value="2"/>
</dbReference>
<dbReference type="RefSeq" id="WP_259261604.1">
    <property type="nucleotide sequence ID" value="NZ_JANUEK010000007.1"/>
</dbReference>
<dbReference type="SUPFAM" id="SSF50475">
    <property type="entry name" value="FMN-binding split barrel"/>
    <property type="match status" value="1"/>
</dbReference>
<dbReference type="EMBL" id="JANUEK010000007">
    <property type="protein sequence ID" value="MCS4281041.1"/>
    <property type="molecule type" value="Genomic_DNA"/>
</dbReference>
<name>A0AAW5PM67_9GAMM</name>
<reference evidence="2" key="1">
    <citation type="submission" date="2022-08" db="EMBL/GenBank/DDBJ databases">
        <title>Genomic analyses of the natural microbiome of Caenorhabditis elegans.</title>
        <authorList>
            <person name="Samuel B."/>
        </authorList>
    </citation>
    <scope>NUCLEOTIDE SEQUENCE</scope>
    <source>
        <strain evidence="2">BIGb0277</strain>
    </source>
</reference>
<organism evidence="2 3">
    <name type="scientific">Stenotrophomonas rhizophila</name>
    <dbReference type="NCBI Taxonomy" id="216778"/>
    <lineage>
        <taxon>Bacteria</taxon>
        <taxon>Pseudomonadati</taxon>
        <taxon>Pseudomonadota</taxon>
        <taxon>Gammaproteobacteria</taxon>
        <taxon>Lysobacterales</taxon>
        <taxon>Lysobacteraceae</taxon>
        <taxon>Stenotrophomonas</taxon>
    </lineage>
</organism>
<dbReference type="PIRSF" id="PIRSF010372">
    <property type="entry name" value="PaiB"/>
    <property type="match status" value="1"/>
</dbReference>
<evidence type="ECO:0000313" key="2">
    <source>
        <dbReference type="EMBL" id="MCS4281041.1"/>
    </source>
</evidence>
<dbReference type="AlphaFoldDB" id="A0AAW5PM67"/>
<dbReference type="InterPro" id="IPR007396">
    <property type="entry name" value="TR_PAI2-type"/>
</dbReference>
<feature type="region of interest" description="Disordered" evidence="1">
    <location>
        <begin position="94"/>
        <end position="117"/>
    </location>
</feature>
<evidence type="ECO:0000313" key="3">
    <source>
        <dbReference type="Proteomes" id="UP001320691"/>
    </source>
</evidence>
<gene>
    <name evidence="2" type="ORF">M2412_003050</name>
</gene>
<dbReference type="InterPro" id="IPR012349">
    <property type="entry name" value="Split_barrel_FMN-bd"/>
</dbReference>
<protein>
    <submittedName>
        <fullName evidence="2">Transcriptional regulator</fullName>
    </submittedName>
</protein>
<evidence type="ECO:0000256" key="1">
    <source>
        <dbReference type="SAM" id="MobiDB-lite"/>
    </source>
</evidence>
<comment type="caution">
    <text evidence="2">The sequence shown here is derived from an EMBL/GenBank/DDBJ whole genome shotgun (WGS) entry which is preliminary data.</text>
</comment>